<name>I3RZL2_LOTJA</name>
<proteinExistence type="evidence at transcript level"/>
<dbReference type="EMBL" id="BT133659">
    <property type="protein sequence ID" value="AFK33454.1"/>
    <property type="molecule type" value="mRNA"/>
</dbReference>
<protein>
    <submittedName>
        <fullName evidence="1">Uncharacterized protein</fullName>
    </submittedName>
</protein>
<sequence length="57" mass="6860">MPALQLLILKKVLNSCQSCLKMIWRLHIHFLFHLIKLEILNIMMGIFELQDRTIFNH</sequence>
<reference evidence="1" key="1">
    <citation type="submission" date="2012-05" db="EMBL/GenBank/DDBJ databases">
        <authorList>
            <person name="Krishnakumar V."/>
            <person name="Cheung F."/>
            <person name="Xiao Y."/>
            <person name="Chan A."/>
            <person name="Moskal W.A."/>
            <person name="Town C.D."/>
        </authorList>
    </citation>
    <scope>NUCLEOTIDE SEQUENCE</scope>
</reference>
<dbReference type="AlphaFoldDB" id="I3RZL2"/>
<evidence type="ECO:0000313" key="1">
    <source>
        <dbReference type="EMBL" id="AFK33454.1"/>
    </source>
</evidence>
<accession>I3RZL2</accession>
<organism evidence="1">
    <name type="scientific">Lotus japonicus</name>
    <name type="common">Lotus corniculatus var. japonicus</name>
    <dbReference type="NCBI Taxonomy" id="34305"/>
    <lineage>
        <taxon>Eukaryota</taxon>
        <taxon>Viridiplantae</taxon>
        <taxon>Streptophyta</taxon>
        <taxon>Embryophyta</taxon>
        <taxon>Tracheophyta</taxon>
        <taxon>Spermatophyta</taxon>
        <taxon>Magnoliopsida</taxon>
        <taxon>eudicotyledons</taxon>
        <taxon>Gunneridae</taxon>
        <taxon>Pentapetalae</taxon>
        <taxon>rosids</taxon>
        <taxon>fabids</taxon>
        <taxon>Fabales</taxon>
        <taxon>Fabaceae</taxon>
        <taxon>Papilionoideae</taxon>
        <taxon>50 kb inversion clade</taxon>
        <taxon>NPAAA clade</taxon>
        <taxon>Hologalegina</taxon>
        <taxon>robinioid clade</taxon>
        <taxon>Loteae</taxon>
        <taxon>Lotus</taxon>
    </lineage>
</organism>